<feature type="chain" id="PRO_5047058450" evidence="5">
    <location>
        <begin position="20"/>
        <end position="598"/>
    </location>
</feature>
<dbReference type="InterPro" id="IPR013108">
    <property type="entry name" value="Amidohydro_3"/>
</dbReference>
<evidence type="ECO:0000313" key="8">
    <source>
        <dbReference type="EMBL" id="MDH7454119.1"/>
    </source>
</evidence>
<dbReference type="InterPro" id="IPR032466">
    <property type="entry name" value="Metal_Hydrolase"/>
</dbReference>
<dbReference type="EMBL" id="JARYGX010000023">
    <property type="protein sequence ID" value="MDH7454119.1"/>
    <property type="molecule type" value="Genomic_DNA"/>
</dbReference>
<organism evidence="8 9">
    <name type="scientific">Luteimonas composti</name>
    <dbReference type="NCBI Taxonomy" id="398257"/>
    <lineage>
        <taxon>Bacteria</taxon>
        <taxon>Pseudomonadati</taxon>
        <taxon>Pseudomonadota</taxon>
        <taxon>Gammaproteobacteria</taxon>
        <taxon>Lysobacterales</taxon>
        <taxon>Lysobacteraceae</taxon>
        <taxon>Luteimonas</taxon>
    </lineage>
</organism>
<feature type="compositionally biased region" description="Low complexity" evidence="4">
    <location>
        <begin position="569"/>
        <end position="579"/>
    </location>
</feature>
<evidence type="ECO:0000259" key="7">
    <source>
        <dbReference type="Pfam" id="PF22039"/>
    </source>
</evidence>
<sequence>MFRKSFLALLCAAACSSAAGNETLLQAAKIHTSDPERPLAEALVWDDDGRILAVGDAAELGARFPDARRLDVGDATVVPGLIDAHGHIVGLGLALTRVDLVGTRSKQEILERLRAFERDLPAGEWLVGRGWDQNDWPEQEFPTVADLDTAFPERPVWLGRVDGHAGWVNSAVLRAIAADPAAAKLLAQGQPPGGLIVRDAAGKPTGVFVDDAERLVAAVAPEMDQDDADRALSLALAEAVRHGLTGVHDMGTSLADFEQLRRFADAGRLPLRISAYANGDDRALDWLCDHGAYTHPGRRLQMRGVKFLIDGALGSRGAALAQDYSDDPGNRGLVLIEPARFGALLERARSCGLQVATHAIGDRGNRLVLDAYARALEGADPDHRWRIEHAQIINPADISRFATLGIVASMQPTHATSDMPWAQARVGGQRIAGAYAWRSFAGAGVRLALGSDFPVESPDPRLGLYAAVTRQDREGQPPGGWLPAQRLTVAEALRGFSADAAWANHDEALTGRLAPGLQADFVVLAKDPLSVAPAELVGLEVRSTWVDGAPVYEVECISRRASTRRVPVRPTASRSCPRARSARGRRTRRRRLRPPAVR</sequence>
<dbReference type="PANTHER" id="PTHR22642">
    <property type="entry name" value="IMIDAZOLONEPROPIONASE"/>
    <property type="match status" value="1"/>
</dbReference>
<dbReference type="PANTHER" id="PTHR22642:SF2">
    <property type="entry name" value="PROTEIN LONG AFTER FAR-RED 3"/>
    <property type="match status" value="1"/>
</dbReference>
<feature type="domain" description="Amidohydrolase 3" evidence="6">
    <location>
        <begin position="71"/>
        <end position="552"/>
    </location>
</feature>
<evidence type="ECO:0000256" key="1">
    <source>
        <dbReference type="ARBA" id="ARBA00022723"/>
    </source>
</evidence>
<dbReference type="Proteomes" id="UP001160550">
    <property type="component" value="Unassembled WGS sequence"/>
</dbReference>
<dbReference type="InterPro" id="IPR054418">
    <property type="entry name" value="MQNX/HUTI_composite_N"/>
</dbReference>
<comment type="caution">
    <text evidence="8">The sequence shown here is derived from an EMBL/GenBank/DDBJ whole genome shotgun (WGS) entry which is preliminary data.</text>
</comment>
<dbReference type="Pfam" id="PF22039">
    <property type="entry name" value="HUTI_composite_bact"/>
    <property type="match status" value="1"/>
</dbReference>
<evidence type="ECO:0000259" key="6">
    <source>
        <dbReference type="Pfam" id="PF07969"/>
    </source>
</evidence>
<keyword evidence="1" id="KW-0479">Metal-binding</keyword>
<protein>
    <submittedName>
        <fullName evidence="8">Amidohydrolase</fullName>
        <ecNumber evidence="8">3.5.-.-</ecNumber>
    </submittedName>
</protein>
<feature type="domain" description="Aminodeoxyfutalosine deaminase/Imidazolonepropionase-like composite" evidence="7">
    <location>
        <begin position="47"/>
        <end position="67"/>
    </location>
</feature>
<proteinExistence type="predicted"/>
<dbReference type="InterPro" id="IPR011059">
    <property type="entry name" value="Metal-dep_hydrolase_composite"/>
</dbReference>
<dbReference type="SUPFAM" id="SSF51338">
    <property type="entry name" value="Composite domain of metallo-dependent hydrolases"/>
    <property type="match status" value="1"/>
</dbReference>
<feature type="signal peptide" evidence="5">
    <location>
        <begin position="1"/>
        <end position="19"/>
    </location>
</feature>
<evidence type="ECO:0000256" key="2">
    <source>
        <dbReference type="ARBA" id="ARBA00022801"/>
    </source>
</evidence>
<evidence type="ECO:0000256" key="4">
    <source>
        <dbReference type="SAM" id="MobiDB-lite"/>
    </source>
</evidence>
<feature type="region of interest" description="Disordered" evidence="4">
    <location>
        <begin position="563"/>
        <end position="598"/>
    </location>
</feature>
<dbReference type="SUPFAM" id="SSF51556">
    <property type="entry name" value="Metallo-dependent hydrolases"/>
    <property type="match status" value="1"/>
</dbReference>
<dbReference type="CDD" id="cd01300">
    <property type="entry name" value="YtcJ_like"/>
    <property type="match status" value="1"/>
</dbReference>
<dbReference type="RefSeq" id="WP_280943324.1">
    <property type="nucleotide sequence ID" value="NZ_JARYGX010000023.1"/>
</dbReference>
<dbReference type="Gene3D" id="2.30.40.10">
    <property type="entry name" value="Urease, subunit C, domain 1"/>
    <property type="match status" value="1"/>
</dbReference>
<keyword evidence="9" id="KW-1185">Reference proteome</keyword>
<feature type="compositionally biased region" description="Basic residues" evidence="4">
    <location>
        <begin position="580"/>
        <end position="598"/>
    </location>
</feature>
<evidence type="ECO:0000256" key="5">
    <source>
        <dbReference type="SAM" id="SignalP"/>
    </source>
</evidence>
<gene>
    <name evidence="8" type="ORF">QF205_13715</name>
</gene>
<name>A0ABT6MUJ8_9GAMM</name>
<dbReference type="GO" id="GO:0016787">
    <property type="term" value="F:hydrolase activity"/>
    <property type="evidence" value="ECO:0007669"/>
    <property type="project" value="UniProtKB-KW"/>
</dbReference>
<evidence type="ECO:0000313" key="9">
    <source>
        <dbReference type="Proteomes" id="UP001160550"/>
    </source>
</evidence>
<dbReference type="Gene3D" id="3.10.310.70">
    <property type="match status" value="1"/>
</dbReference>
<dbReference type="InterPro" id="IPR033932">
    <property type="entry name" value="YtcJ-like"/>
</dbReference>
<keyword evidence="3" id="KW-0862">Zinc</keyword>
<keyword evidence="5" id="KW-0732">Signal</keyword>
<reference evidence="8" key="2">
    <citation type="submission" date="2023-04" db="EMBL/GenBank/DDBJ databases">
        <authorList>
            <person name="Sun J.-Q."/>
        </authorList>
    </citation>
    <scope>NUCLEOTIDE SEQUENCE</scope>
    <source>
        <strain evidence="8">CC-YY355</strain>
    </source>
</reference>
<dbReference type="Pfam" id="PF07969">
    <property type="entry name" value="Amidohydro_3"/>
    <property type="match status" value="1"/>
</dbReference>
<evidence type="ECO:0000256" key="3">
    <source>
        <dbReference type="ARBA" id="ARBA00022833"/>
    </source>
</evidence>
<dbReference type="Gene3D" id="3.20.20.140">
    <property type="entry name" value="Metal-dependent hydrolases"/>
    <property type="match status" value="1"/>
</dbReference>
<accession>A0ABT6MUJ8</accession>
<reference evidence="8" key="1">
    <citation type="journal article" date="2007" name="Int. J. Syst. Evol. Microbiol.">
        <title>Luteimonas composti sp. nov., a moderately thermophilic bacterium isolated from food waste.</title>
        <authorList>
            <person name="Young C.C."/>
            <person name="Kampfer P."/>
            <person name="Chen W.M."/>
            <person name="Yen W.S."/>
            <person name="Arun A.B."/>
            <person name="Lai W.A."/>
            <person name="Shen F.T."/>
            <person name="Rekha P.D."/>
            <person name="Lin K.Y."/>
            <person name="Chou J.H."/>
        </authorList>
    </citation>
    <scope>NUCLEOTIDE SEQUENCE</scope>
    <source>
        <strain evidence="8">CC-YY355</strain>
    </source>
</reference>
<keyword evidence="2 8" id="KW-0378">Hydrolase</keyword>
<dbReference type="EC" id="3.5.-.-" evidence="8"/>